<sequence>MAGLKTIELKFLLKLLGCENYCGKITALKPNSGTSAAERDRICKALSGTGLVDYSSKIDRFSLDRAGKTLLGLDTTSLPVTPDELKVLKVCQREKGYATPGQVSGISADSCQDLVTSLAERGMVKVSKDSIQEVWLTPQGKQFLLHEYEPNGSSPAANATMIGHYVKFLRENLGQETSVRLAADLPTSQPSRQSPVAMPIGSQAKPDAQAVLQQIKQLDPLFGNKNYLPIYHLRNELQPPLTRAELDSILYELQREEKIDLSSLHNQKEYTQEHMSAGIRQDNGGYLFFISVL</sequence>
<comment type="caution">
    <text evidence="1">The sequence shown here is derived from an EMBL/GenBank/DDBJ whole genome shotgun (WGS) entry which is preliminary data.</text>
</comment>
<gene>
    <name evidence="1" type="ORF">HLUCCA11_10240</name>
</gene>
<dbReference type="AlphaFoldDB" id="A0A0P8DGL4"/>
<evidence type="ECO:0000313" key="2">
    <source>
        <dbReference type="Proteomes" id="UP000050465"/>
    </source>
</evidence>
<protein>
    <submittedName>
        <fullName evidence="1">Sugar-specific transcriptional regulator TrmB</fullName>
    </submittedName>
</protein>
<reference evidence="1 2" key="1">
    <citation type="submission" date="2015-09" db="EMBL/GenBank/DDBJ databases">
        <title>Identification and resolution of microdiversity through metagenomic sequencing of parallel consortia.</title>
        <authorList>
            <person name="Nelson W.C."/>
            <person name="Romine M.F."/>
            <person name="Lindemann S.R."/>
        </authorList>
    </citation>
    <scope>NUCLEOTIDE SEQUENCE [LARGE SCALE GENOMIC DNA]</scope>
    <source>
        <strain evidence="1">Ana</strain>
    </source>
</reference>
<dbReference type="STRING" id="1666911.HLUCCA11_10240"/>
<dbReference type="PATRIC" id="fig|1666911.3.peg.5378"/>
<dbReference type="Proteomes" id="UP000050465">
    <property type="component" value="Unassembled WGS sequence"/>
</dbReference>
<accession>A0A0P8DGL4</accession>
<organism evidence="1 2">
    <name type="scientific">Phormidesmis priestleyi Ana</name>
    <dbReference type="NCBI Taxonomy" id="1666911"/>
    <lineage>
        <taxon>Bacteria</taxon>
        <taxon>Bacillati</taxon>
        <taxon>Cyanobacteriota</taxon>
        <taxon>Cyanophyceae</taxon>
        <taxon>Leptolyngbyales</taxon>
        <taxon>Leptolyngbyaceae</taxon>
        <taxon>Phormidesmis</taxon>
    </lineage>
</organism>
<proteinExistence type="predicted"/>
<evidence type="ECO:0000313" key="1">
    <source>
        <dbReference type="EMBL" id="KPQ35620.1"/>
    </source>
</evidence>
<dbReference type="EMBL" id="LJZR01000011">
    <property type="protein sequence ID" value="KPQ35620.1"/>
    <property type="molecule type" value="Genomic_DNA"/>
</dbReference>
<name>A0A0P8DGL4_9CYAN</name>